<accession>A0ACC3DXS1</accession>
<reference evidence="1" key="1">
    <citation type="submission" date="2024-09" db="EMBL/GenBank/DDBJ databases">
        <title>Black Yeasts Isolated from many extreme environments.</title>
        <authorList>
            <person name="Coleine C."/>
            <person name="Stajich J.E."/>
            <person name="Selbmann L."/>
        </authorList>
    </citation>
    <scope>NUCLEOTIDE SEQUENCE</scope>
    <source>
        <strain evidence="1">CCFEE 5737</strain>
    </source>
</reference>
<organism evidence="1 2">
    <name type="scientific">Coniosporium uncinatum</name>
    <dbReference type="NCBI Taxonomy" id="93489"/>
    <lineage>
        <taxon>Eukaryota</taxon>
        <taxon>Fungi</taxon>
        <taxon>Dikarya</taxon>
        <taxon>Ascomycota</taxon>
        <taxon>Pezizomycotina</taxon>
        <taxon>Dothideomycetes</taxon>
        <taxon>Dothideomycetes incertae sedis</taxon>
        <taxon>Coniosporium</taxon>
    </lineage>
</organism>
<dbReference type="EMBL" id="JAWDJW010000105">
    <property type="protein sequence ID" value="KAK3081641.1"/>
    <property type="molecule type" value="Genomic_DNA"/>
</dbReference>
<comment type="caution">
    <text evidence="1">The sequence shown here is derived from an EMBL/GenBank/DDBJ whole genome shotgun (WGS) entry which is preliminary data.</text>
</comment>
<gene>
    <name evidence="1" type="ORF">LTS18_004498</name>
</gene>
<name>A0ACC3DXS1_9PEZI</name>
<keyword evidence="2" id="KW-1185">Reference proteome</keyword>
<evidence type="ECO:0000313" key="1">
    <source>
        <dbReference type="EMBL" id="KAK3081641.1"/>
    </source>
</evidence>
<proteinExistence type="predicted"/>
<dbReference type="Proteomes" id="UP001186974">
    <property type="component" value="Unassembled WGS sequence"/>
</dbReference>
<evidence type="ECO:0000313" key="2">
    <source>
        <dbReference type="Proteomes" id="UP001186974"/>
    </source>
</evidence>
<protein>
    <submittedName>
        <fullName evidence="1">Uncharacterized protein</fullName>
    </submittedName>
</protein>
<sequence length="181" mass="20682">MAQQKTLSHEAQMYQAILGFARGLYREDRREECREECLMLLQKAYLPSYTRIDCLHLIAGCIELGEADEYLDEAMEKCEQMLENGEGTRSWVERLKEKTITLRELFAAEKNEYEDDTDMVDLTESEMEKEALPVGQRVGDSGENVEEGNESEIEAMENLRVSDESAEEGRLPTPPPTSDMS</sequence>